<dbReference type="InterPro" id="IPR025110">
    <property type="entry name" value="AMP-bd_C"/>
</dbReference>
<feature type="domain" description="AMP-binding enzyme C-terminal" evidence="2">
    <location>
        <begin position="416"/>
        <end position="497"/>
    </location>
</feature>
<dbReference type="SUPFAM" id="SSF56801">
    <property type="entry name" value="Acetyl-CoA synthetase-like"/>
    <property type="match status" value="1"/>
</dbReference>
<gene>
    <name evidence="3" type="ORF">JI742_01750</name>
</gene>
<proteinExistence type="predicted"/>
<dbReference type="EMBL" id="JAERRA010000001">
    <property type="protein sequence ID" value="MBL0718602.1"/>
    <property type="molecule type" value="Genomic_DNA"/>
</dbReference>
<dbReference type="Gene3D" id="3.40.50.12780">
    <property type="entry name" value="N-terminal domain of ligase-like"/>
    <property type="match status" value="1"/>
</dbReference>
<dbReference type="Pfam" id="PF13193">
    <property type="entry name" value="AMP-binding_C"/>
    <property type="match status" value="1"/>
</dbReference>
<dbReference type="InterPro" id="IPR020845">
    <property type="entry name" value="AMP-binding_CS"/>
</dbReference>
<dbReference type="Pfam" id="PF00501">
    <property type="entry name" value="AMP-binding"/>
    <property type="match status" value="1"/>
</dbReference>
<accession>A0A9X0XAX0</accession>
<dbReference type="InterPro" id="IPR000873">
    <property type="entry name" value="AMP-dep_synth/lig_dom"/>
</dbReference>
<dbReference type="Proteomes" id="UP000643207">
    <property type="component" value="Unassembled WGS sequence"/>
</dbReference>
<dbReference type="PANTHER" id="PTHR43767:SF1">
    <property type="entry name" value="NONRIBOSOMAL PEPTIDE SYNTHASE PES1 (EUROFUNG)-RELATED"/>
    <property type="match status" value="1"/>
</dbReference>
<dbReference type="InterPro" id="IPR050237">
    <property type="entry name" value="ATP-dep_AMP-bd_enzyme"/>
</dbReference>
<evidence type="ECO:0000259" key="1">
    <source>
        <dbReference type="Pfam" id="PF00501"/>
    </source>
</evidence>
<evidence type="ECO:0000313" key="3">
    <source>
        <dbReference type="EMBL" id="MBL0718602.1"/>
    </source>
</evidence>
<name>A0A9X0XAX0_9BURK</name>
<dbReference type="PROSITE" id="PS00455">
    <property type="entry name" value="AMP_BINDING"/>
    <property type="match status" value="1"/>
</dbReference>
<sequence length="509" mass="54414">MPDPLQRLWRRVRRQQRFCLLEDEREPAWTVDRLEAALARLAWQWQTAGVQPGQVLLLRAAQGLPAFLSFWAAQRLGLVWLASDPAWPVARLAAVAEAAGADWLIDAGSEPLPPAELPEALARLPRLGALPDERHETAPAAPAAEPVWPGRAVAALLPTSGSTGGPKLVALSRAALARSALLAVRSFGWQAGERLLNLAEPHTMSGLRNGLLAAPLAGMAWLVSPPATRADVFALLGQIHARRPQRVVAAPLLVRQANLWRQRLPADTWTGVRALYCTGADLDPVEVQRFHAAEGLPVLNYYGLTETVGLCLSQALAGWDPQDRSLGRPVGCRIRLVDAAGATLPEDAVEAVGELQVHQRHPSAGYWRGPAGPFDAQGWLATGDLARRDAQGRVHLVGRLAHFIKTAGTEKVAPAEVEQALETHAAVLEAAVCGLPAGVGIERIAALVVLRPATAHEAEGTALQAALIAHVARLLGTARAPSRIRFVPSLPRGAHGKLLRPQLPSMFTA</sequence>
<dbReference type="RefSeq" id="WP_201823427.1">
    <property type="nucleotide sequence ID" value="NZ_JAERRA010000001.1"/>
</dbReference>
<dbReference type="GO" id="GO:0016878">
    <property type="term" value="F:acid-thiol ligase activity"/>
    <property type="evidence" value="ECO:0007669"/>
    <property type="project" value="UniProtKB-ARBA"/>
</dbReference>
<evidence type="ECO:0000259" key="2">
    <source>
        <dbReference type="Pfam" id="PF13193"/>
    </source>
</evidence>
<dbReference type="InterPro" id="IPR045851">
    <property type="entry name" value="AMP-bd_C_sf"/>
</dbReference>
<feature type="domain" description="AMP-dependent synthetase/ligase" evidence="1">
    <location>
        <begin position="21"/>
        <end position="367"/>
    </location>
</feature>
<dbReference type="CDD" id="cd04433">
    <property type="entry name" value="AFD_class_I"/>
    <property type="match status" value="1"/>
</dbReference>
<organism evidence="3 4">
    <name type="scientific">Aquariibacter lacus</name>
    <dbReference type="NCBI Taxonomy" id="2801332"/>
    <lineage>
        <taxon>Bacteria</taxon>
        <taxon>Pseudomonadati</taxon>
        <taxon>Pseudomonadota</taxon>
        <taxon>Betaproteobacteria</taxon>
        <taxon>Burkholderiales</taxon>
        <taxon>Sphaerotilaceae</taxon>
        <taxon>Aquariibacter</taxon>
    </lineage>
</organism>
<dbReference type="InterPro" id="IPR042099">
    <property type="entry name" value="ANL_N_sf"/>
</dbReference>
<evidence type="ECO:0000313" key="4">
    <source>
        <dbReference type="Proteomes" id="UP000643207"/>
    </source>
</evidence>
<dbReference type="Gene3D" id="3.30.300.30">
    <property type="match status" value="1"/>
</dbReference>
<protein>
    <submittedName>
        <fullName evidence="3">Long-chain fatty acid--CoA ligase</fullName>
    </submittedName>
</protein>
<reference evidence="3 4" key="1">
    <citation type="submission" date="2021-01" db="EMBL/GenBank/DDBJ databases">
        <title>Piscinibacter sp. Jin2 Genome sequencing and assembly.</title>
        <authorList>
            <person name="Kim I."/>
        </authorList>
    </citation>
    <scope>NUCLEOTIDE SEQUENCE [LARGE SCALE GENOMIC DNA]</scope>
    <source>
        <strain evidence="3 4">Jin2</strain>
    </source>
</reference>
<keyword evidence="3" id="KW-0436">Ligase</keyword>
<dbReference type="AlphaFoldDB" id="A0A9X0XAX0"/>
<dbReference type="PANTHER" id="PTHR43767">
    <property type="entry name" value="LONG-CHAIN-FATTY-ACID--COA LIGASE"/>
    <property type="match status" value="1"/>
</dbReference>
<comment type="caution">
    <text evidence="3">The sequence shown here is derived from an EMBL/GenBank/DDBJ whole genome shotgun (WGS) entry which is preliminary data.</text>
</comment>
<keyword evidence="4" id="KW-1185">Reference proteome</keyword>